<proteinExistence type="predicted"/>
<accession>A0A8K0CRD7</accession>
<keyword evidence="2" id="KW-1185">Reference proteome</keyword>
<dbReference type="Proteomes" id="UP000801492">
    <property type="component" value="Unassembled WGS sequence"/>
</dbReference>
<dbReference type="EMBL" id="VTPC01062479">
    <property type="protein sequence ID" value="KAF2889796.1"/>
    <property type="molecule type" value="Genomic_DNA"/>
</dbReference>
<dbReference type="AlphaFoldDB" id="A0A8K0CRD7"/>
<organism evidence="1 2">
    <name type="scientific">Ignelater luminosus</name>
    <name type="common">Cucubano</name>
    <name type="synonym">Pyrophorus luminosus</name>
    <dbReference type="NCBI Taxonomy" id="2038154"/>
    <lineage>
        <taxon>Eukaryota</taxon>
        <taxon>Metazoa</taxon>
        <taxon>Ecdysozoa</taxon>
        <taxon>Arthropoda</taxon>
        <taxon>Hexapoda</taxon>
        <taxon>Insecta</taxon>
        <taxon>Pterygota</taxon>
        <taxon>Neoptera</taxon>
        <taxon>Endopterygota</taxon>
        <taxon>Coleoptera</taxon>
        <taxon>Polyphaga</taxon>
        <taxon>Elateriformia</taxon>
        <taxon>Elateroidea</taxon>
        <taxon>Elateridae</taxon>
        <taxon>Agrypninae</taxon>
        <taxon>Pyrophorini</taxon>
        <taxon>Ignelater</taxon>
    </lineage>
</organism>
<evidence type="ECO:0000313" key="1">
    <source>
        <dbReference type="EMBL" id="KAF2889796.1"/>
    </source>
</evidence>
<gene>
    <name evidence="1" type="ORF">ILUMI_16377</name>
</gene>
<sequence>MEHISLFPTKQTHYGTREHNYLDAELNGKIMHSLFLEKHRKYKAKYEYCNKVFRENFNLSFGRPQVDCKALSLKPKNKSLKDTAKIVAAAQSTCLECTIFEPIMQFSSCIMKAKQRKAQMSRDNGKGGIVGKDFIEGAITNTFPLLLPEVITTEMPVDLHILLAQ</sequence>
<evidence type="ECO:0000313" key="2">
    <source>
        <dbReference type="Proteomes" id="UP000801492"/>
    </source>
</evidence>
<protein>
    <submittedName>
        <fullName evidence="1">Uncharacterized protein</fullName>
    </submittedName>
</protein>
<comment type="caution">
    <text evidence="1">The sequence shown here is derived from an EMBL/GenBank/DDBJ whole genome shotgun (WGS) entry which is preliminary data.</text>
</comment>
<dbReference type="OrthoDB" id="7475343at2759"/>
<name>A0A8K0CRD7_IGNLU</name>
<reference evidence="1" key="1">
    <citation type="submission" date="2019-08" db="EMBL/GenBank/DDBJ databases">
        <title>The genome of the North American firefly Photinus pyralis.</title>
        <authorList>
            <consortium name="Photinus pyralis genome working group"/>
            <person name="Fallon T.R."/>
            <person name="Sander Lower S.E."/>
            <person name="Weng J.-K."/>
        </authorList>
    </citation>
    <scope>NUCLEOTIDE SEQUENCE</scope>
    <source>
        <strain evidence="1">TRF0915ILg1</strain>
        <tissue evidence="1">Whole body</tissue>
    </source>
</reference>